<feature type="transmembrane region" description="Helical" evidence="6">
    <location>
        <begin position="523"/>
        <end position="541"/>
    </location>
</feature>
<feature type="compositionally biased region" description="Polar residues" evidence="5">
    <location>
        <begin position="17"/>
        <end position="28"/>
    </location>
</feature>
<dbReference type="InterPro" id="IPR036259">
    <property type="entry name" value="MFS_trans_sf"/>
</dbReference>
<feature type="transmembrane region" description="Helical" evidence="6">
    <location>
        <begin position="180"/>
        <end position="198"/>
    </location>
</feature>
<dbReference type="EMBL" id="CAICTM010000377">
    <property type="protein sequence ID" value="CAB9509181.1"/>
    <property type="molecule type" value="Genomic_DNA"/>
</dbReference>
<keyword evidence="3 6" id="KW-1133">Transmembrane helix</keyword>
<keyword evidence="2 6" id="KW-0812">Transmembrane</keyword>
<dbReference type="Gene3D" id="1.20.1250.20">
    <property type="entry name" value="MFS general substrate transporter like domains"/>
    <property type="match status" value="2"/>
</dbReference>
<feature type="transmembrane region" description="Helical" evidence="6">
    <location>
        <begin position="270"/>
        <end position="300"/>
    </location>
</feature>
<feature type="transmembrane region" description="Helical" evidence="6">
    <location>
        <begin position="241"/>
        <end position="258"/>
    </location>
</feature>
<dbReference type="Proteomes" id="UP001153069">
    <property type="component" value="Unassembled WGS sequence"/>
</dbReference>
<evidence type="ECO:0000256" key="6">
    <source>
        <dbReference type="SAM" id="Phobius"/>
    </source>
</evidence>
<feature type="transmembrane region" description="Helical" evidence="6">
    <location>
        <begin position="356"/>
        <end position="378"/>
    </location>
</feature>
<evidence type="ECO:0000256" key="4">
    <source>
        <dbReference type="ARBA" id="ARBA00023136"/>
    </source>
</evidence>
<evidence type="ECO:0000256" key="5">
    <source>
        <dbReference type="SAM" id="MobiDB-lite"/>
    </source>
</evidence>
<comment type="subcellular location">
    <subcellularLocation>
        <location evidence="1">Membrane</location>
        <topology evidence="1">Multi-pass membrane protein</topology>
    </subcellularLocation>
</comment>
<feature type="transmembrane region" description="Helical" evidence="6">
    <location>
        <begin position="210"/>
        <end position="229"/>
    </location>
</feature>
<dbReference type="PANTHER" id="PTHR23515">
    <property type="entry name" value="HIGH-AFFINITY NITRATE TRANSPORTER 2.3"/>
    <property type="match status" value="1"/>
</dbReference>
<dbReference type="OrthoDB" id="434240at2759"/>
<feature type="transmembrane region" description="Helical" evidence="6">
    <location>
        <begin position="141"/>
        <end position="160"/>
    </location>
</feature>
<dbReference type="SUPFAM" id="SSF103473">
    <property type="entry name" value="MFS general substrate transporter"/>
    <property type="match status" value="1"/>
</dbReference>
<proteinExistence type="predicted"/>
<evidence type="ECO:0000313" key="8">
    <source>
        <dbReference type="Proteomes" id="UP001153069"/>
    </source>
</evidence>
<reference evidence="7" key="1">
    <citation type="submission" date="2020-06" db="EMBL/GenBank/DDBJ databases">
        <authorList>
            <consortium name="Plant Systems Biology data submission"/>
        </authorList>
    </citation>
    <scope>NUCLEOTIDE SEQUENCE</scope>
    <source>
        <strain evidence="7">D6</strain>
    </source>
</reference>
<feature type="transmembrane region" description="Helical" evidence="6">
    <location>
        <begin position="398"/>
        <end position="415"/>
    </location>
</feature>
<dbReference type="GO" id="GO:0015112">
    <property type="term" value="F:nitrate transmembrane transporter activity"/>
    <property type="evidence" value="ECO:0007669"/>
    <property type="project" value="InterPro"/>
</dbReference>
<dbReference type="GO" id="GO:0016020">
    <property type="term" value="C:membrane"/>
    <property type="evidence" value="ECO:0007669"/>
    <property type="project" value="UniProtKB-SubCell"/>
</dbReference>
<gene>
    <name evidence="7" type="ORF">SEMRO_378_G130250.1</name>
</gene>
<keyword evidence="8" id="KW-1185">Reference proteome</keyword>
<dbReference type="AlphaFoldDB" id="A0A9N8DUY8"/>
<protein>
    <submittedName>
        <fullName evidence="7">Affinity nitrate transporter 2</fullName>
    </submittedName>
</protein>
<feature type="compositionally biased region" description="Polar residues" evidence="5">
    <location>
        <begin position="1"/>
        <end position="10"/>
    </location>
</feature>
<accession>A0A9N8DUY8</accession>
<organism evidence="7 8">
    <name type="scientific">Seminavis robusta</name>
    <dbReference type="NCBI Taxonomy" id="568900"/>
    <lineage>
        <taxon>Eukaryota</taxon>
        <taxon>Sar</taxon>
        <taxon>Stramenopiles</taxon>
        <taxon>Ochrophyta</taxon>
        <taxon>Bacillariophyta</taxon>
        <taxon>Bacillariophyceae</taxon>
        <taxon>Bacillariophycidae</taxon>
        <taxon>Naviculales</taxon>
        <taxon>Naviculaceae</taxon>
        <taxon>Seminavis</taxon>
    </lineage>
</organism>
<dbReference type="InterPro" id="IPR044772">
    <property type="entry name" value="NO3_transporter"/>
</dbReference>
<feature type="transmembrane region" description="Helical" evidence="6">
    <location>
        <begin position="306"/>
        <end position="327"/>
    </location>
</feature>
<feature type="region of interest" description="Disordered" evidence="5">
    <location>
        <begin position="1"/>
        <end position="28"/>
    </location>
</feature>
<keyword evidence="4 6" id="KW-0472">Membrane</keyword>
<evidence type="ECO:0000313" key="7">
    <source>
        <dbReference type="EMBL" id="CAB9509181.1"/>
    </source>
</evidence>
<feature type="transmembrane region" description="Helical" evidence="6">
    <location>
        <begin position="494"/>
        <end position="511"/>
    </location>
</feature>
<name>A0A9N8DUY8_9STRA</name>
<evidence type="ECO:0000256" key="3">
    <source>
        <dbReference type="ARBA" id="ARBA00022989"/>
    </source>
</evidence>
<sequence length="597" mass="64650">MTPPLGSSASGFGGTDATRSISSTPATSYGSMDEFQEFQVSWKVCTHDDNDAWIDLNDDRGTAETGLMTLYHKTKDLDKPIGSLGSDNDSNDDFADSTALRQSLLQRVQNFSVPVNPNKGYRATQVRLLSFQRPHMRAFHCAWLCFWSVWLLWFSVTPLLPYVQTSLSSPPDVVITKQDLWTSTMWSMTGSVVLRLVLGPLCDQYGGKIVLTSVLGVCAILGGSMGFLTRHSFTTFTTLRALVGCVAGTLVPAQYWITTQFVPEICGTTMALVVGWGATGGAMALVFMGSIVFPICLHWLDDNEDLAWRVALLVPAVIAFVIACLSYRYADDTPLGSIPQVQKAGLLQSRSAADSFGAGAINLNAWLLFFQFAAGLGIELTTESGISAHLAERFDLSLAHASSLASLFGLMNFFARGLGGWISDQMHQRDSLRGRLSVHWTLMVLEAGMILVFCYTTTLPTTLLAMISFAILGQMSLGTCMAIVPYIDPANTGTIGGIVGAGGNVGAIVLSNVFRNASSDLEAFQVMAVFCIAMSLLTPLIHIRGYRGICLGTEQDGKDASNLQLHHPKKPLQSSLLVPRKVTAIIHSQDDEERCEP</sequence>
<comment type="caution">
    <text evidence="7">The sequence shown here is derived from an EMBL/GenBank/DDBJ whole genome shotgun (WGS) entry which is preliminary data.</text>
</comment>
<evidence type="ECO:0000256" key="1">
    <source>
        <dbReference type="ARBA" id="ARBA00004141"/>
    </source>
</evidence>
<evidence type="ECO:0000256" key="2">
    <source>
        <dbReference type="ARBA" id="ARBA00022692"/>
    </source>
</evidence>